<keyword evidence="1" id="KW-0732">Signal</keyword>
<protein>
    <recommendedName>
        <fullName evidence="4">Lipocalin family protein</fullName>
    </recommendedName>
</protein>
<dbReference type="EMBL" id="JAUKPO010000121">
    <property type="protein sequence ID" value="MDO1451916.1"/>
    <property type="molecule type" value="Genomic_DNA"/>
</dbReference>
<organism evidence="2 3">
    <name type="scientific">Rhodocytophaga aerolata</name>
    <dbReference type="NCBI Taxonomy" id="455078"/>
    <lineage>
        <taxon>Bacteria</taxon>
        <taxon>Pseudomonadati</taxon>
        <taxon>Bacteroidota</taxon>
        <taxon>Cytophagia</taxon>
        <taxon>Cytophagales</taxon>
        <taxon>Rhodocytophagaceae</taxon>
        <taxon>Rhodocytophaga</taxon>
    </lineage>
</organism>
<dbReference type="Proteomes" id="UP001168528">
    <property type="component" value="Unassembled WGS sequence"/>
</dbReference>
<comment type="caution">
    <text evidence="2">The sequence shown here is derived from an EMBL/GenBank/DDBJ whole genome shotgun (WGS) entry which is preliminary data.</text>
</comment>
<feature type="signal peptide" evidence="1">
    <location>
        <begin position="1"/>
        <end position="21"/>
    </location>
</feature>
<keyword evidence="3" id="KW-1185">Reference proteome</keyword>
<dbReference type="RefSeq" id="WP_302042711.1">
    <property type="nucleotide sequence ID" value="NZ_JAUKPO010000121.1"/>
</dbReference>
<sequence>MKFLFPFVFLLLTLFIASCQRKDQVPSPPQLIGKWQLNKYYSGWTGKYVSAQELPYKEYYQFDQDSTFKKYRSNGVETKGSYSMKELGEVYYIYLTYVSETDLHKQSLQRSCNATEWDMQLSTDIGLVQDDSPCDGPAKHYQKVD</sequence>
<accession>A0ABT8RJD9</accession>
<proteinExistence type="predicted"/>
<evidence type="ECO:0000313" key="3">
    <source>
        <dbReference type="Proteomes" id="UP001168528"/>
    </source>
</evidence>
<gene>
    <name evidence="2" type="ORF">Q0590_36945</name>
</gene>
<feature type="chain" id="PRO_5045605535" description="Lipocalin family protein" evidence="1">
    <location>
        <begin position="22"/>
        <end position="145"/>
    </location>
</feature>
<evidence type="ECO:0000313" key="2">
    <source>
        <dbReference type="EMBL" id="MDO1451916.1"/>
    </source>
</evidence>
<dbReference type="PROSITE" id="PS51257">
    <property type="entry name" value="PROKAR_LIPOPROTEIN"/>
    <property type="match status" value="1"/>
</dbReference>
<name>A0ABT8RJD9_9BACT</name>
<evidence type="ECO:0008006" key="4">
    <source>
        <dbReference type="Google" id="ProtNLM"/>
    </source>
</evidence>
<reference evidence="2" key="1">
    <citation type="submission" date="2023-07" db="EMBL/GenBank/DDBJ databases">
        <title>The genome sequence of Rhodocytophaga aerolata KACC 12507.</title>
        <authorList>
            <person name="Zhang X."/>
        </authorList>
    </citation>
    <scope>NUCLEOTIDE SEQUENCE</scope>
    <source>
        <strain evidence="2">KACC 12507</strain>
    </source>
</reference>
<evidence type="ECO:0000256" key="1">
    <source>
        <dbReference type="SAM" id="SignalP"/>
    </source>
</evidence>